<dbReference type="Gene3D" id="3.40.50.1820">
    <property type="entry name" value="alpha/beta hydrolase"/>
    <property type="match status" value="1"/>
</dbReference>
<comment type="similarity">
    <text evidence="1">Belongs to the AB hydrolase superfamily. AB hydrolase 2 family.</text>
</comment>
<keyword evidence="2" id="KW-0378">Hydrolase</keyword>
<evidence type="ECO:0000256" key="1">
    <source>
        <dbReference type="ARBA" id="ARBA00006499"/>
    </source>
</evidence>
<dbReference type="Pfam" id="PF02230">
    <property type="entry name" value="Abhydrolase_2"/>
    <property type="match status" value="1"/>
</dbReference>
<dbReference type="Proteomes" id="UP000184041">
    <property type="component" value="Unassembled WGS sequence"/>
</dbReference>
<dbReference type="EMBL" id="FQUS01000006">
    <property type="protein sequence ID" value="SHF21369.1"/>
    <property type="molecule type" value="Genomic_DNA"/>
</dbReference>
<dbReference type="PANTHER" id="PTHR10655:SF17">
    <property type="entry name" value="LYSOPHOSPHOLIPASE-LIKE PROTEIN 1"/>
    <property type="match status" value="1"/>
</dbReference>
<dbReference type="InterPro" id="IPR029058">
    <property type="entry name" value="AB_hydrolase_fold"/>
</dbReference>
<gene>
    <name evidence="5" type="ORF">SAMN05443144_106131</name>
</gene>
<reference evidence="5 6" key="1">
    <citation type="submission" date="2016-11" db="EMBL/GenBank/DDBJ databases">
        <authorList>
            <person name="Jaros S."/>
            <person name="Januszkiewicz K."/>
            <person name="Wedrychowicz H."/>
        </authorList>
    </citation>
    <scope>NUCLEOTIDE SEQUENCE [LARGE SCALE GENOMIC DNA]</scope>
    <source>
        <strain evidence="5 6">DSM 21986</strain>
    </source>
</reference>
<dbReference type="STRING" id="1194090.SAMN05443144_106131"/>
<dbReference type="SUPFAM" id="SSF53474">
    <property type="entry name" value="alpha/beta-Hydrolases"/>
    <property type="match status" value="1"/>
</dbReference>
<dbReference type="PANTHER" id="PTHR10655">
    <property type="entry name" value="LYSOPHOSPHOLIPASE-RELATED"/>
    <property type="match status" value="1"/>
</dbReference>
<dbReference type="InterPro" id="IPR003140">
    <property type="entry name" value="PLipase/COase/thioEstase"/>
</dbReference>
<proteinExistence type="inferred from homology"/>
<dbReference type="AlphaFoldDB" id="A0A1M4ZTK2"/>
<name>A0A1M4ZTK2_9BACT</name>
<protein>
    <submittedName>
        <fullName evidence="5">Phospholipase/carboxylesterase</fullName>
    </submittedName>
</protein>
<organism evidence="5 6">
    <name type="scientific">Fodinibius roseus</name>
    <dbReference type="NCBI Taxonomy" id="1194090"/>
    <lineage>
        <taxon>Bacteria</taxon>
        <taxon>Pseudomonadati</taxon>
        <taxon>Balneolota</taxon>
        <taxon>Balneolia</taxon>
        <taxon>Balneolales</taxon>
        <taxon>Balneolaceae</taxon>
        <taxon>Fodinibius</taxon>
    </lineage>
</organism>
<dbReference type="OrthoDB" id="9801763at2"/>
<dbReference type="GO" id="GO:0016787">
    <property type="term" value="F:hydrolase activity"/>
    <property type="evidence" value="ECO:0007669"/>
    <property type="project" value="UniProtKB-KW"/>
</dbReference>
<feature type="region of interest" description="Disordered" evidence="3">
    <location>
        <begin position="1"/>
        <end position="26"/>
    </location>
</feature>
<evidence type="ECO:0000259" key="4">
    <source>
        <dbReference type="Pfam" id="PF02230"/>
    </source>
</evidence>
<evidence type="ECO:0000313" key="6">
    <source>
        <dbReference type="Proteomes" id="UP000184041"/>
    </source>
</evidence>
<evidence type="ECO:0000313" key="5">
    <source>
        <dbReference type="EMBL" id="SHF21369.1"/>
    </source>
</evidence>
<feature type="domain" description="Phospholipase/carboxylesterase/thioesterase" evidence="4">
    <location>
        <begin position="31"/>
        <end position="218"/>
    </location>
</feature>
<sequence>MALFRVDPDHPFSGPHQNQSTLTRGPAAEEAAVGMILIHGRGASAESMLALAEEFDRPDIHYRALRARRHTWYPRSFLSPIPMNQPGISSGLQAIYDQVHDLGENGISTDHTVLLGFSQGACLATEFAARHPQRYGGVVGLSGGLIGDEIDPGNYSGSLQQTPVFLGCSDRDAHIPRERVDITAQVFRQLGAGVTKKIYKGMGHNVNQDEIDHINRLLSDITGI</sequence>
<dbReference type="InterPro" id="IPR050565">
    <property type="entry name" value="LYPA1-2/EST-like"/>
</dbReference>
<feature type="compositionally biased region" description="Basic and acidic residues" evidence="3">
    <location>
        <begin position="1"/>
        <end position="10"/>
    </location>
</feature>
<evidence type="ECO:0000256" key="3">
    <source>
        <dbReference type="SAM" id="MobiDB-lite"/>
    </source>
</evidence>
<accession>A0A1M4ZTK2</accession>
<keyword evidence="6" id="KW-1185">Reference proteome</keyword>
<dbReference type="RefSeq" id="WP_073061588.1">
    <property type="nucleotide sequence ID" value="NZ_FQUS01000006.1"/>
</dbReference>
<evidence type="ECO:0000256" key="2">
    <source>
        <dbReference type="ARBA" id="ARBA00022801"/>
    </source>
</evidence>